<dbReference type="Pfam" id="PF25332">
    <property type="entry name" value="C2_PACS_N"/>
    <property type="match status" value="1"/>
</dbReference>
<feature type="domain" description="Phosphofurin acidic cluster sorting protein 1/2 N-terminal C2" evidence="5">
    <location>
        <begin position="19"/>
        <end position="151"/>
    </location>
</feature>
<dbReference type="Proteomes" id="UP000694427">
    <property type="component" value="Unplaced"/>
</dbReference>
<evidence type="ECO:0000313" key="6">
    <source>
        <dbReference type="Ensembl" id="ENSCCRP00010110150.1"/>
    </source>
</evidence>
<dbReference type="PANTHER" id="PTHR13280:SF16">
    <property type="entry name" value="PHOSPHOFURIN ACIDIC CLUSTER SORTING PROTEIN 1"/>
    <property type="match status" value="1"/>
</dbReference>
<name>A0A8C1PU08_CYPCA</name>
<keyword evidence="2" id="KW-0597">Phosphoprotein</keyword>
<dbReference type="InterPro" id="IPR019381">
    <property type="entry name" value="PACS1/2_C"/>
</dbReference>
<evidence type="ECO:0000313" key="7">
    <source>
        <dbReference type="Proteomes" id="UP000694427"/>
    </source>
</evidence>
<dbReference type="GO" id="GO:0072659">
    <property type="term" value="P:protein localization to plasma membrane"/>
    <property type="evidence" value="ECO:0007669"/>
    <property type="project" value="TreeGrafter"/>
</dbReference>
<proteinExistence type="inferred from homology"/>
<dbReference type="PANTHER" id="PTHR13280">
    <property type="entry name" value="PHOSPHOFURIN ACIDIC CLUSTER SORTING PROTEIN"/>
    <property type="match status" value="1"/>
</dbReference>
<protein>
    <submittedName>
        <fullName evidence="6">Phosphofurin acidic cluster sorting protein 1a</fullName>
    </submittedName>
</protein>
<feature type="region of interest" description="Disordered" evidence="3">
    <location>
        <begin position="563"/>
        <end position="587"/>
    </location>
</feature>
<dbReference type="InterPro" id="IPR057541">
    <property type="entry name" value="PACS1/2_N"/>
</dbReference>
<reference evidence="6" key="1">
    <citation type="submission" date="2025-08" db="UniProtKB">
        <authorList>
            <consortium name="Ensembl"/>
        </authorList>
    </citation>
    <scope>IDENTIFICATION</scope>
</reference>
<feature type="domain" description="Phosphofurin acidic cluster sorting protein 1/2 C-terminal" evidence="4">
    <location>
        <begin position="333"/>
        <end position="743"/>
    </location>
</feature>
<dbReference type="Ensembl" id="ENSCCRT00010122550.1">
    <property type="protein sequence ID" value="ENSCCRP00010110150.1"/>
    <property type="gene ID" value="ENSCCRG00010048482.1"/>
</dbReference>
<dbReference type="GO" id="GO:0044325">
    <property type="term" value="F:transmembrane transporter binding"/>
    <property type="evidence" value="ECO:0007669"/>
    <property type="project" value="TreeGrafter"/>
</dbReference>
<organism evidence="6 7">
    <name type="scientific">Cyprinus carpio</name>
    <name type="common">Common carp</name>
    <dbReference type="NCBI Taxonomy" id="7962"/>
    <lineage>
        <taxon>Eukaryota</taxon>
        <taxon>Metazoa</taxon>
        <taxon>Chordata</taxon>
        <taxon>Craniata</taxon>
        <taxon>Vertebrata</taxon>
        <taxon>Euteleostomi</taxon>
        <taxon>Actinopterygii</taxon>
        <taxon>Neopterygii</taxon>
        <taxon>Teleostei</taxon>
        <taxon>Ostariophysi</taxon>
        <taxon>Cypriniformes</taxon>
        <taxon>Cyprinidae</taxon>
        <taxon>Cyprininae</taxon>
        <taxon>Cyprinus</taxon>
    </lineage>
</organism>
<evidence type="ECO:0000256" key="2">
    <source>
        <dbReference type="ARBA" id="ARBA00022553"/>
    </source>
</evidence>
<evidence type="ECO:0000256" key="3">
    <source>
        <dbReference type="SAM" id="MobiDB-lite"/>
    </source>
</evidence>
<comment type="similarity">
    <text evidence="1">Belongs to the PACS family.</text>
</comment>
<feature type="compositionally biased region" description="Acidic residues" evidence="3">
    <location>
        <begin position="192"/>
        <end position="210"/>
    </location>
</feature>
<evidence type="ECO:0000259" key="4">
    <source>
        <dbReference type="Pfam" id="PF10254"/>
    </source>
</evidence>
<dbReference type="Pfam" id="PF10254">
    <property type="entry name" value="Pacs-1"/>
    <property type="match status" value="1"/>
</dbReference>
<evidence type="ECO:0000259" key="5">
    <source>
        <dbReference type="Pfam" id="PF25332"/>
    </source>
</evidence>
<feature type="region of interest" description="Disordered" evidence="3">
    <location>
        <begin position="174"/>
        <end position="210"/>
    </location>
</feature>
<keyword evidence="7" id="KW-1185">Reference proteome</keyword>
<sequence length="748" mass="83173">TRSRASRLSTVTISSSRPVQMNLFATWEIDSSSPSCVPRLLSLTLKKLVILKELDRDLTSVVIAVKLQGSKRILRSNEIMLSSAGLTETDLQLTFSLQYPHFLKRDANKLQIMLQRRKRYKNRTILGYKTLALGMINMAEVMQHPTEGAQVLGLHTTMKDTPVPVAEIRVYSLSSQPIDPEGPKAKLSDIDNYSEEEEESYSSEQDGSDDPLQDTLFISISNLWVVFCMQVGFGLDHVSQEQIRDVEEDLDELYDSLEMYNPSDSGPDMEETDSVISTPKPKLRPFFEGMSQSSSQTEFGSLNSRCSHSKDKLSPVSEFRERPYFTTMPRKIVYDQLNQILLSDSTLPDSLILVNGSDWQGHYVAELLQAQKLPVVCTCSGSEIQAVLSALLTRIQKFCNCNSIMPKPVKVVAVGGQSYLGAVLRFYVSQLANKMSDWLSHMKFLVVPIGSHPVAKHLGSLDNRYSSSFLDSSWREFFSRPEPPQIASSADFVDVAGRILQYINGSTVTHQLPIAEAMLTCKHKTQDDDSYQNFVPFVGVSTFCYITVQKFVVEGLPLSLAVPSTSPPAHGSPTGMMKDSATPPPSPSLSGLAALGMSHGMDAIGLQVDYWVSSGAEKRKDGERRDTGKITLKCAFRSLQVSRLPGSFELQTGCNTMSMTVVTKEKNKKVPTIFLGKKPKERDTESKSQVIEGITRLICSAKNQQTSLRVSVDGMEWNDVKFFQLASQWPTHVKYFPVGLFGYNKSSS</sequence>
<evidence type="ECO:0000256" key="1">
    <source>
        <dbReference type="ARBA" id="ARBA00008590"/>
    </source>
</evidence>
<reference evidence="6" key="2">
    <citation type="submission" date="2025-09" db="UniProtKB">
        <authorList>
            <consortium name="Ensembl"/>
        </authorList>
    </citation>
    <scope>IDENTIFICATION</scope>
</reference>
<accession>A0A8C1PU08</accession>
<dbReference type="AlphaFoldDB" id="A0A8C1PU08"/>